<dbReference type="PATRIC" id="fig|926562.3.peg.2179"/>
<feature type="signal peptide" evidence="1">
    <location>
        <begin position="1"/>
        <end position="21"/>
    </location>
</feature>
<evidence type="ECO:0000313" key="3">
    <source>
        <dbReference type="Proteomes" id="UP000005631"/>
    </source>
</evidence>
<proteinExistence type="predicted"/>
<keyword evidence="3" id="KW-1185">Reference proteome</keyword>
<dbReference type="RefSeq" id="WP_014202484.1">
    <property type="nucleotide sequence ID" value="NC_016599.1"/>
</dbReference>
<dbReference type="KEGG" id="oho:Oweho_2161"/>
<sequence>MKTSIFTLLIFALSLMVSAQAPERFQYQTVVRDNAGQPIANHNVSFRINIHEGSPGGTVVYSETHTLSTNDFGLVNLQVGGGTVVSGTMAAIDWGSDEFHLETELDASGGSSFTSMGTSQLLSVPYALSSGDKVWEKNGANINYTAGNVGIGLTSPTNSLSILQPIGNANSVRFESSDHPSGKDLLELVVPNTASATSQFIEFQTGTSIVAAVNADGSAEFSKVTVDEELNATTSPDKGTVYANGLPIAYGYVSSGTTTASLVTDYGVVSVTKPAATTGEYRIVLNNTIVGEPVIIATSYNAGPGDEIATANKVSATEIEINIADGGGAALNSNFYFIVFGSVQ</sequence>
<gene>
    <name evidence="2" type="ordered locus">Oweho_2161</name>
</gene>
<dbReference type="STRING" id="926562.Oweho_2161"/>
<reference evidence="2 3" key="1">
    <citation type="journal article" date="2012" name="Stand. Genomic Sci.">
        <title>Genome sequence of the orange-pigmented seawater bacterium Owenweeksia hongkongensis type strain (UST20020801(T)).</title>
        <authorList>
            <person name="Riedel T."/>
            <person name="Held B."/>
            <person name="Nolan M."/>
            <person name="Lucas S."/>
            <person name="Lapidus A."/>
            <person name="Tice H."/>
            <person name="Del Rio T.G."/>
            <person name="Cheng J.F."/>
            <person name="Han C."/>
            <person name="Tapia R."/>
            <person name="Goodwin L.A."/>
            <person name="Pitluck S."/>
            <person name="Liolios K."/>
            <person name="Mavromatis K."/>
            <person name="Pagani I."/>
            <person name="Ivanova N."/>
            <person name="Mikhailova N."/>
            <person name="Pati A."/>
            <person name="Chen A."/>
            <person name="Palaniappan K."/>
            <person name="Rohde M."/>
            <person name="Tindall B.J."/>
            <person name="Detter J.C."/>
            <person name="Goker M."/>
            <person name="Woyke T."/>
            <person name="Bristow J."/>
            <person name="Eisen J.A."/>
            <person name="Markowitz V."/>
            <person name="Hugenholtz P."/>
            <person name="Klenk H.P."/>
            <person name="Kyrpides N.C."/>
        </authorList>
    </citation>
    <scope>NUCLEOTIDE SEQUENCE</scope>
    <source>
        <strain evidence="3">DSM 17368 / JCM 12287 / NRRL B-23963</strain>
    </source>
</reference>
<dbReference type="eggNOG" id="COG5295">
    <property type="taxonomic scope" value="Bacteria"/>
</dbReference>
<evidence type="ECO:0000313" key="2">
    <source>
        <dbReference type="EMBL" id="AEV33135.1"/>
    </source>
</evidence>
<keyword evidence="1" id="KW-0732">Signal</keyword>
<name>G8R468_OWEHD</name>
<protein>
    <submittedName>
        <fullName evidence="2">Uncharacterized protein</fullName>
    </submittedName>
</protein>
<dbReference type="Proteomes" id="UP000005631">
    <property type="component" value="Chromosome"/>
</dbReference>
<dbReference type="AlphaFoldDB" id="G8R468"/>
<accession>G8R468</accession>
<evidence type="ECO:0000256" key="1">
    <source>
        <dbReference type="SAM" id="SignalP"/>
    </source>
</evidence>
<dbReference type="OrthoDB" id="1137526at2"/>
<organism evidence="2 3">
    <name type="scientific">Owenweeksia hongkongensis (strain DSM 17368 / CIP 108786 / JCM 12287 / NRRL B-23963 / UST20020801)</name>
    <dbReference type="NCBI Taxonomy" id="926562"/>
    <lineage>
        <taxon>Bacteria</taxon>
        <taxon>Pseudomonadati</taxon>
        <taxon>Bacteroidota</taxon>
        <taxon>Flavobacteriia</taxon>
        <taxon>Flavobacteriales</taxon>
        <taxon>Owenweeksiaceae</taxon>
        <taxon>Owenweeksia</taxon>
    </lineage>
</organism>
<feature type="chain" id="PRO_5003515422" evidence="1">
    <location>
        <begin position="22"/>
        <end position="344"/>
    </location>
</feature>
<dbReference type="HOGENOM" id="CLU_048419_0_0_10"/>
<dbReference type="EMBL" id="CP003156">
    <property type="protein sequence ID" value="AEV33135.1"/>
    <property type="molecule type" value="Genomic_DNA"/>
</dbReference>